<evidence type="ECO:0000259" key="10">
    <source>
        <dbReference type="PROSITE" id="PS51161"/>
    </source>
</evidence>
<keyword evidence="6 8" id="KW-0238">DNA-binding</keyword>
<dbReference type="RefSeq" id="WP_146682334.1">
    <property type="nucleotide sequence ID" value="NZ_CP019646.1"/>
</dbReference>
<dbReference type="InterPro" id="IPR055173">
    <property type="entry name" value="NrdR-like_N"/>
</dbReference>
<evidence type="ECO:0000256" key="1">
    <source>
        <dbReference type="ARBA" id="ARBA00022491"/>
    </source>
</evidence>
<evidence type="ECO:0000256" key="9">
    <source>
        <dbReference type="SAM" id="MobiDB-lite"/>
    </source>
</evidence>
<keyword evidence="2 8" id="KW-0547">Nucleotide-binding</keyword>
<dbReference type="InterPro" id="IPR003796">
    <property type="entry name" value="RNR_NrdR-like"/>
</dbReference>
<dbReference type="GO" id="GO:0005524">
    <property type="term" value="F:ATP binding"/>
    <property type="evidence" value="ECO:0007669"/>
    <property type="project" value="UniProtKB-UniRule"/>
</dbReference>
<dbReference type="GO" id="GO:0045892">
    <property type="term" value="P:negative regulation of DNA-templated transcription"/>
    <property type="evidence" value="ECO:0007669"/>
    <property type="project" value="UniProtKB-UniRule"/>
</dbReference>
<protein>
    <recommendedName>
        <fullName evidence="8">Transcriptional repressor NrdR</fullName>
    </recommendedName>
</protein>
<dbReference type="KEGG" id="pbas:SMSP2_00377"/>
<dbReference type="GO" id="GO:0003677">
    <property type="term" value="F:DNA binding"/>
    <property type="evidence" value="ECO:0007669"/>
    <property type="project" value="UniProtKB-KW"/>
</dbReference>
<evidence type="ECO:0000313" key="12">
    <source>
        <dbReference type="Proteomes" id="UP000188181"/>
    </source>
</evidence>
<dbReference type="Pfam" id="PF03477">
    <property type="entry name" value="ATP-cone"/>
    <property type="match status" value="1"/>
</dbReference>
<evidence type="ECO:0000256" key="2">
    <source>
        <dbReference type="ARBA" id="ARBA00022741"/>
    </source>
</evidence>
<feature type="domain" description="ATP-cone" evidence="10">
    <location>
        <begin position="50"/>
        <end position="140"/>
    </location>
</feature>
<evidence type="ECO:0000256" key="4">
    <source>
        <dbReference type="ARBA" id="ARBA00022840"/>
    </source>
</evidence>
<accession>A0A1Q2MBK7</accession>
<dbReference type="PANTHER" id="PTHR30455">
    <property type="entry name" value="TRANSCRIPTIONAL REPRESSOR NRDR"/>
    <property type="match status" value="1"/>
</dbReference>
<gene>
    <name evidence="8 11" type="primary">nrdR</name>
    <name evidence="11" type="ORF">SMSP2_00377</name>
</gene>
<keyword evidence="8" id="KW-0862">Zinc</keyword>
<dbReference type="OrthoDB" id="9807461at2"/>
<dbReference type="InterPro" id="IPR005144">
    <property type="entry name" value="ATP-cone_dom"/>
</dbReference>
<feature type="zinc finger region" evidence="8">
    <location>
        <begin position="3"/>
        <end position="34"/>
    </location>
</feature>
<evidence type="ECO:0000256" key="5">
    <source>
        <dbReference type="ARBA" id="ARBA00023015"/>
    </source>
</evidence>
<dbReference type="Pfam" id="PF22811">
    <property type="entry name" value="Zn_ribbon_NrdR"/>
    <property type="match status" value="1"/>
</dbReference>
<keyword evidence="8" id="KW-0479">Metal-binding</keyword>
<evidence type="ECO:0000256" key="7">
    <source>
        <dbReference type="ARBA" id="ARBA00023163"/>
    </source>
</evidence>
<keyword evidence="12" id="KW-1185">Reference proteome</keyword>
<dbReference type="HAMAP" id="MF_00440">
    <property type="entry name" value="NrdR"/>
    <property type="match status" value="1"/>
</dbReference>
<sequence>MLCPYCKKDNDKVIDSRSSDLGAVIRRRRQCLECGKRFTTYEKASETQKLRVIKKDSTRVPYEREKIVSGLEKACYKRPVSAEQIRSLAEKVEDDIFRKFDKEVSSTFIGQCVMNQLREFDKVAYIRFASVYKDFNDADDFVTEISEATEEAADESEKSLFGLVDEPANP</sequence>
<feature type="region of interest" description="Disordered" evidence="9">
    <location>
        <begin position="150"/>
        <end position="170"/>
    </location>
</feature>
<dbReference type="Proteomes" id="UP000188181">
    <property type="component" value="Chromosome"/>
</dbReference>
<reference evidence="12" key="1">
    <citation type="submission" date="2017-02" db="EMBL/GenBank/DDBJ databases">
        <title>Comparative genomics and description of representatives of a novel lineage of planctomycetes thriving in anoxic sediments.</title>
        <authorList>
            <person name="Spring S."/>
            <person name="Bunk B."/>
            <person name="Sproer C."/>
        </authorList>
    </citation>
    <scope>NUCLEOTIDE SEQUENCE [LARGE SCALE GENOMIC DNA]</scope>
    <source>
        <strain evidence="12">SM-Chi-D1</strain>
    </source>
</reference>
<dbReference type="PANTHER" id="PTHR30455:SF2">
    <property type="entry name" value="TRANSCRIPTIONAL REPRESSOR NRDR"/>
    <property type="match status" value="1"/>
</dbReference>
<evidence type="ECO:0000313" key="11">
    <source>
        <dbReference type="EMBL" id="AQQ70040.1"/>
    </source>
</evidence>
<evidence type="ECO:0000256" key="3">
    <source>
        <dbReference type="ARBA" id="ARBA00022771"/>
    </source>
</evidence>
<organism evidence="11 12">
    <name type="scientific">Limihaloglobus sulfuriphilus</name>
    <dbReference type="NCBI Taxonomy" id="1851148"/>
    <lineage>
        <taxon>Bacteria</taxon>
        <taxon>Pseudomonadati</taxon>
        <taxon>Planctomycetota</taxon>
        <taxon>Phycisphaerae</taxon>
        <taxon>Sedimentisphaerales</taxon>
        <taxon>Sedimentisphaeraceae</taxon>
        <taxon>Limihaloglobus</taxon>
    </lineage>
</organism>
<keyword evidence="5 8" id="KW-0805">Transcription regulation</keyword>
<proteinExistence type="inferred from homology"/>
<dbReference type="AlphaFoldDB" id="A0A1Q2MBK7"/>
<comment type="cofactor">
    <cofactor evidence="8">
        <name>Zn(2+)</name>
        <dbReference type="ChEBI" id="CHEBI:29105"/>
    </cofactor>
    <text evidence="8">Binds 1 zinc ion.</text>
</comment>
<keyword evidence="1 8" id="KW-0678">Repressor</keyword>
<evidence type="ECO:0000256" key="8">
    <source>
        <dbReference type="HAMAP-Rule" id="MF_00440"/>
    </source>
</evidence>
<name>A0A1Q2MBK7_9BACT</name>
<keyword evidence="7 8" id="KW-0804">Transcription</keyword>
<comment type="function">
    <text evidence="8">Negatively regulates transcription of bacterial ribonucleotide reductase nrd genes and operons by binding to NrdR-boxes.</text>
</comment>
<evidence type="ECO:0000256" key="6">
    <source>
        <dbReference type="ARBA" id="ARBA00023125"/>
    </source>
</evidence>
<dbReference type="PROSITE" id="PS51161">
    <property type="entry name" value="ATP_CONE"/>
    <property type="match status" value="1"/>
</dbReference>
<dbReference type="NCBIfam" id="TIGR00244">
    <property type="entry name" value="transcriptional regulator NrdR"/>
    <property type="match status" value="1"/>
</dbReference>
<keyword evidence="4 8" id="KW-0067">ATP-binding</keyword>
<dbReference type="STRING" id="1851148.SMSP2_00377"/>
<keyword evidence="3 8" id="KW-0863">Zinc-finger</keyword>
<comment type="similarity">
    <text evidence="8">Belongs to the NrdR family.</text>
</comment>
<dbReference type="GO" id="GO:0008270">
    <property type="term" value="F:zinc ion binding"/>
    <property type="evidence" value="ECO:0007669"/>
    <property type="project" value="UniProtKB-UniRule"/>
</dbReference>
<dbReference type="EMBL" id="CP019646">
    <property type="protein sequence ID" value="AQQ70040.1"/>
    <property type="molecule type" value="Genomic_DNA"/>
</dbReference>